<protein>
    <recommendedName>
        <fullName evidence="3">non-specific serine/threonine protein kinase</fullName>
        <ecNumber evidence="3">2.7.11.1</ecNumber>
    </recommendedName>
</protein>
<feature type="transmembrane region" description="Helical" evidence="13">
    <location>
        <begin position="288"/>
        <end position="311"/>
    </location>
</feature>
<evidence type="ECO:0000256" key="11">
    <source>
        <dbReference type="ARBA" id="ARBA00047899"/>
    </source>
</evidence>
<dbReference type="Pfam" id="PF00069">
    <property type="entry name" value="Pkinase"/>
    <property type="match status" value="1"/>
</dbReference>
<dbReference type="GO" id="GO:0004674">
    <property type="term" value="F:protein serine/threonine kinase activity"/>
    <property type="evidence" value="ECO:0007669"/>
    <property type="project" value="UniProtKB-KW"/>
</dbReference>
<keyword evidence="13" id="KW-0812">Transmembrane</keyword>
<evidence type="ECO:0000313" key="15">
    <source>
        <dbReference type="EMBL" id="KAK9999687.1"/>
    </source>
</evidence>
<evidence type="ECO:0000256" key="6">
    <source>
        <dbReference type="ARBA" id="ARBA00022694"/>
    </source>
</evidence>
<gene>
    <name evidence="15" type="ORF">SO802_019290</name>
</gene>
<dbReference type="GO" id="GO:0030247">
    <property type="term" value="F:polysaccharide binding"/>
    <property type="evidence" value="ECO:0007669"/>
    <property type="project" value="InterPro"/>
</dbReference>
<dbReference type="PROSITE" id="PS00109">
    <property type="entry name" value="PROTEIN_KINASE_TYR"/>
    <property type="match status" value="1"/>
</dbReference>
<evidence type="ECO:0000256" key="2">
    <source>
        <dbReference type="ARBA" id="ARBA00010630"/>
    </source>
</evidence>
<dbReference type="GO" id="GO:0008033">
    <property type="term" value="P:tRNA processing"/>
    <property type="evidence" value="ECO:0007669"/>
    <property type="project" value="UniProtKB-KW"/>
</dbReference>
<dbReference type="FunFam" id="1.10.510.10:FF:001708">
    <property type="entry name" value="Protein kinase superfamily protein"/>
    <property type="match status" value="1"/>
</dbReference>
<keyword evidence="13" id="KW-0472">Membrane</keyword>
<evidence type="ECO:0000256" key="8">
    <source>
        <dbReference type="ARBA" id="ARBA00022741"/>
    </source>
</evidence>
<comment type="subcellular location">
    <subcellularLocation>
        <location evidence="1">Membrane</location>
        <topology evidence="1">Single-pass membrane protein</topology>
    </subcellularLocation>
</comment>
<dbReference type="GO" id="GO:0005829">
    <property type="term" value="C:cytosol"/>
    <property type="evidence" value="ECO:0007669"/>
    <property type="project" value="TreeGrafter"/>
</dbReference>
<dbReference type="InterPro" id="IPR008266">
    <property type="entry name" value="Tyr_kinase_AS"/>
</dbReference>
<dbReference type="PANTHER" id="PTHR12209:SF0">
    <property type="entry name" value="EKC_KEOPS COMPLEX SUBUNIT TP53RK"/>
    <property type="match status" value="1"/>
</dbReference>
<sequence length="537" mass="59771">MTINPKQRSRRSWKRTPEPPFACVRGQENFGAVVFFIMEVKTDVKESSLILLKQGAEARVFESNFVGRRSVIKERFSKKYRHPTLDSKITLKRLNAEARCMTKARRLGVSTPVLYSVDPVLHTLTFEYVEGPSVKDILLEFGSHGIIEERLDDIALQIGDAIGKLHDGGLIHGDLTTSNMLLKSGTNKLVLIDFGLSFTSTLPEDKAVDLYVLERALLSMHSSCGNVMDQILAAYRKSSMQWSSTLNKLAQACFSKSFHHASMEKMSGKFTSVGSLAMEPRDFPMKRLLNRIFGTACSSVFVFFLLTNLLLLHSAEEEKSTYPNCPSFQCGKVGTIGFPFTNGSQPSCGLLPVNCDRTTPTIQLPVGLSVKPYEVINISYTNSTQSIRIKDFSLFKYFLNNKCEYLTNFTLSNSPLISFKLTTPIKTLFKCNRILDDTSPRDFKYRSCGDYNIYYSSPCFASQCSIIQPPVIANAVKDEVNLTAEIHVSDACSSCYSSEGLCGLDNKGNFVVPLQRKGIIQGVIQGIIQGVIQGVRD</sequence>
<dbReference type="GO" id="GO:0070525">
    <property type="term" value="P:tRNA threonylcarbamoyladenosine metabolic process"/>
    <property type="evidence" value="ECO:0007669"/>
    <property type="project" value="TreeGrafter"/>
</dbReference>
<dbReference type="InterPro" id="IPR022495">
    <property type="entry name" value="Bud32"/>
</dbReference>
<evidence type="ECO:0000256" key="1">
    <source>
        <dbReference type="ARBA" id="ARBA00004167"/>
    </source>
</evidence>
<keyword evidence="9" id="KW-0418">Kinase</keyword>
<dbReference type="InterPro" id="IPR000719">
    <property type="entry name" value="Prot_kinase_dom"/>
</dbReference>
<keyword evidence="6" id="KW-0819">tRNA processing</keyword>
<keyword evidence="10" id="KW-0067">ATP-binding</keyword>
<evidence type="ECO:0000256" key="9">
    <source>
        <dbReference type="ARBA" id="ARBA00022777"/>
    </source>
</evidence>
<proteinExistence type="inferred from homology"/>
<dbReference type="Gene3D" id="3.30.200.20">
    <property type="entry name" value="Phosphorylase Kinase, domain 1"/>
    <property type="match status" value="1"/>
</dbReference>
<dbReference type="NCBIfam" id="TIGR03724">
    <property type="entry name" value="arch_bud32"/>
    <property type="match status" value="1"/>
</dbReference>
<dbReference type="AlphaFoldDB" id="A0AAW2CN87"/>
<dbReference type="InterPro" id="IPR025287">
    <property type="entry name" value="WAK_GUB"/>
</dbReference>
<keyword evidence="13" id="KW-1133">Transmembrane helix</keyword>
<dbReference type="GO" id="GO:0000408">
    <property type="term" value="C:EKC/KEOPS complex"/>
    <property type="evidence" value="ECO:0007669"/>
    <property type="project" value="TreeGrafter"/>
</dbReference>
<evidence type="ECO:0000256" key="3">
    <source>
        <dbReference type="ARBA" id="ARBA00012513"/>
    </source>
</evidence>
<dbReference type="Proteomes" id="UP001459277">
    <property type="component" value="Unassembled WGS sequence"/>
</dbReference>
<organism evidence="15 16">
    <name type="scientific">Lithocarpus litseifolius</name>
    <dbReference type="NCBI Taxonomy" id="425828"/>
    <lineage>
        <taxon>Eukaryota</taxon>
        <taxon>Viridiplantae</taxon>
        <taxon>Streptophyta</taxon>
        <taxon>Embryophyta</taxon>
        <taxon>Tracheophyta</taxon>
        <taxon>Spermatophyta</taxon>
        <taxon>Magnoliopsida</taxon>
        <taxon>eudicotyledons</taxon>
        <taxon>Gunneridae</taxon>
        <taxon>Pentapetalae</taxon>
        <taxon>rosids</taxon>
        <taxon>fabids</taxon>
        <taxon>Fagales</taxon>
        <taxon>Fagaceae</taxon>
        <taxon>Lithocarpus</taxon>
    </lineage>
</organism>
<evidence type="ECO:0000256" key="10">
    <source>
        <dbReference type="ARBA" id="ARBA00022840"/>
    </source>
</evidence>
<keyword evidence="7" id="KW-0732">Signal</keyword>
<dbReference type="GO" id="GO:0016020">
    <property type="term" value="C:membrane"/>
    <property type="evidence" value="ECO:0007669"/>
    <property type="project" value="UniProtKB-SubCell"/>
</dbReference>
<evidence type="ECO:0000256" key="13">
    <source>
        <dbReference type="SAM" id="Phobius"/>
    </source>
</evidence>
<dbReference type="PROSITE" id="PS50011">
    <property type="entry name" value="PROTEIN_KINASE_DOM"/>
    <property type="match status" value="1"/>
</dbReference>
<keyword evidence="16" id="KW-1185">Reference proteome</keyword>
<evidence type="ECO:0000256" key="7">
    <source>
        <dbReference type="ARBA" id="ARBA00022729"/>
    </source>
</evidence>
<keyword evidence="8" id="KW-0547">Nucleotide-binding</keyword>
<dbReference type="Gene3D" id="1.10.510.10">
    <property type="entry name" value="Transferase(Phosphotransferase) domain 1"/>
    <property type="match status" value="1"/>
</dbReference>
<comment type="catalytic activity">
    <reaction evidence="11">
        <text>L-threonyl-[protein] + ATP = O-phospho-L-threonyl-[protein] + ADP + H(+)</text>
        <dbReference type="Rhea" id="RHEA:46608"/>
        <dbReference type="Rhea" id="RHEA-COMP:11060"/>
        <dbReference type="Rhea" id="RHEA-COMP:11605"/>
        <dbReference type="ChEBI" id="CHEBI:15378"/>
        <dbReference type="ChEBI" id="CHEBI:30013"/>
        <dbReference type="ChEBI" id="CHEBI:30616"/>
        <dbReference type="ChEBI" id="CHEBI:61977"/>
        <dbReference type="ChEBI" id="CHEBI:456216"/>
        <dbReference type="EC" id="2.7.11.1"/>
    </reaction>
</comment>
<comment type="similarity">
    <text evidence="2">Belongs to the protein kinase superfamily. BUD32 family.</text>
</comment>
<dbReference type="InterPro" id="IPR011009">
    <property type="entry name" value="Kinase-like_dom_sf"/>
</dbReference>
<comment type="catalytic activity">
    <reaction evidence="12">
        <text>L-seryl-[protein] + ATP = O-phospho-L-seryl-[protein] + ADP + H(+)</text>
        <dbReference type="Rhea" id="RHEA:17989"/>
        <dbReference type="Rhea" id="RHEA-COMP:9863"/>
        <dbReference type="Rhea" id="RHEA-COMP:11604"/>
        <dbReference type="ChEBI" id="CHEBI:15378"/>
        <dbReference type="ChEBI" id="CHEBI:29999"/>
        <dbReference type="ChEBI" id="CHEBI:30616"/>
        <dbReference type="ChEBI" id="CHEBI:83421"/>
        <dbReference type="ChEBI" id="CHEBI:456216"/>
        <dbReference type="EC" id="2.7.11.1"/>
    </reaction>
</comment>
<accession>A0AAW2CN87</accession>
<dbReference type="FunFam" id="3.30.200.20:FF:000201">
    <property type="entry name" value="TP53-regulating kinase isoform X1"/>
    <property type="match status" value="1"/>
</dbReference>
<comment type="caution">
    <text evidence="15">The sequence shown here is derived from an EMBL/GenBank/DDBJ whole genome shotgun (WGS) entry which is preliminary data.</text>
</comment>
<feature type="domain" description="Protein kinase" evidence="14">
    <location>
        <begin position="46"/>
        <end position="312"/>
    </location>
</feature>
<name>A0AAW2CN87_9ROSI</name>
<evidence type="ECO:0000256" key="5">
    <source>
        <dbReference type="ARBA" id="ARBA00022679"/>
    </source>
</evidence>
<evidence type="ECO:0000256" key="12">
    <source>
        <dbReference type="ARBA" id="ARBA00048679"/>
    </source>
</evidence>
<dbReference type="PANTHER" id="PTHR12209">
    <property type="entry name" value="NON-SPECIFIC SERINE/THREONINE PROTEIN KINASE"/>
    <property type="match status" value="1"/>
</dbReference>
<evidence type="ECO:0000313" key="16">
    <source>
        <dbReference type="Proteomes" id="UP001459277"/>
    </source>
</evidence>
<dbReference type="GO" id="GO:0005634">
    <property type="term" value="C:nucleus"/>
    <property type="evidence" value="ECO:0007669"/>
    <property type="project" value="TreeGrafter"/>
</dbReference>
<dbReference type="EMBL" id="JAZDWU010000006">
    <property type="protein sequence ID" value="KAK9999687.1"/>
    <property type="molecule type" value="Genomic_DNA"/>
</dbReference>
<dbReference type="Pfam" id="PF13947">
    <property type="entry name" value="GUB_WAK_bind"/>
    <property type="match status" value="1"/>
</dbReference>
<dbReference type="EC" id="2.7.11.1" evidence="3"/>
<keyword evidence="5" id="KW-0808">Transferase</keyword>
<keyword evidence="4" id="KW-0723">Serine/threonine-protein kinase</keyword>
<reference evidence="15 16" key="1">
    <citation type="submission" date="2024-01" db="EMBL/GenBank/DDBJ databases">
        <title>A telomere-to-telomere, gap-free genome of sweet tea (Lithocarpus litseifolius).</title>
        <authorList>
            <person name="Zhou J."/>
        </authorList>
    </citation>
    <scope>NUCLEOTIDE SEQUENCE [LARGE SCALE GENOMIC DNA]</scope>
    <source>
        <strain evidence="15">Zhou-2022a</strain>
        <tissue evidence="15">Leaf</tissue>
    </source>
</reference>
<evidence type="ECO:0000259" key="14">
    <source>
        <dbReference type="PROSITE" id="PS50011"/>
    </source>
</evidence>
<evidence type="ECO:0000256" key="4">
    <source>
        <dbReference type="ARBA" id="ARBA00022527"/>
    </source>
</evidence>
<dbReference type="SUPFAM" id="SSF56112">
    <property type="entry name" value="Protein kinase-like (PK-like)"/>
    <property type="match status" value="1"/>
</dbReference>
<dbReference type="SMART" id="SM00220">
    <property type="entry name" value="S_TKc"/>
    <property type="match status" value="1"/>
</dbReference>
<dbReference type="GO" id="GO:0005524">
    <property type="term" value="F:ATP binding"/>
    <property type="evidence" value="ECO:0007669"/>
    <property type="project" value="UniProtKB-KW"/>
</dbReference>